<proteinExistence type="predicted"/>
<dbReference type="EMBL" id="AEON01000001">
    <property type="protein sequence ID" value="EFT83931.1"/>
    <property type="molecule type" value="Genomic_DNA"/>
</dbReference>
<dbReference type="HOGENOM" id="CLU_2396946_0_0_11"/>
<accession>E6JZ41</accession>
<sequence>MDSEEYRLAKENISQGAEYYDSNNDAFHENMMTENFMRVYDGLGKGVVIMGIYGDDHCYPRKSIYTQKVDSMAKRIRAHYGDVVKYESVMRMK</sequence>
<dbReference type="KEGG" id="pdo:PSDT_0702"/>
<comment type="caution">
    <text evidence="1">The sequence shown here is derived from an EMBL/GenBank/DDBJ whole genome shotgun (WGS) entry which is preliminary data.</text>
</comment>
<reference evidence="1 2" key="1">
    <citation type="submission" date="2010-12" db="EMBL/GenBank/DDBJ databases">
        <authorList>
            <person name="Muzny D."/>
            <person name="Qin X."/>
            <person name="Buhay C."/>
            <person name="Dugan-Rocha S."/>
            <person name="Ding Y."/>
            <person name="Chen G."/>
            <person name="Hawes A."/>
            <person name="Holder M."/>
            <person name="Jhangiani S."/>
            <person name="Johnson A."/>
            <person name="Khan Z."/>
            <person name="Li Z."/>
            <person name="Liu W."/>
            <person name="Liu X."/>
            <person name="Perez L."/>
            <person name="Shen H."/>
            <person name="Wang Q."/>
            <person name="Watt J."/>
            <person name="Xi L."/>
            <person name="Xin Y."/>
            <person name="Zhou J."/>
            <person name="Deng J."/>
            <person name="Jiang H."/>
            <person name="Liu Y."/>
            <person name="Qu J."/>
            <person name="Song X.-Z."/>
            <person name="Zhang L."/>
            <person name="Villasana D."/>
            <person name="Johnson A."/>
            <person name="Liu J."/>
            <person name="Liyanage D."/>
            <person name="Lorensuhewa L."/>
            <person name="Robinson T."/>
            <person name="Song A."/>
            <person name="Song B.-B."/>
            <person name="Dinh H."/>
            <person name="Thornton R."/>
            <person name="Coyle M."/>
            <person name="Francisco L."/>
            <person name="Jackson L."/>
            <person name="Javaid M."/>
            <person name="Korchina V."/>
            <person name="Kovar C."/>
            <person name="Mata R."/>
            <person name="Mathew T."/>
            <person name="Ngo R."/>
            <person name="Nguyen L."/>
            <person name="Nguyen N."/>
            <person name="Okwuonu G."/>
            <person name="Ongeri F."/>
            <person name="Pham C."/>
            <person name="Simmons D."/>
            <person name="Wilczek-Boney K."/>
            <person name="Hale W."/>
            <person name="Jakkamsetti A."/>
            <person name="Pham P."/>
            <person name="Ruth R."/>
            <person name="San Lucas F."/>
            <person name="Warren J."/>
            <person name="Zhang J."/>
            <person name="Zhao Z."/>
            <person name="Zhou C."/>
            <person name="Zhu D."/>
            <person name="Lee S."/>
            <person name="Bess C."/>
            <person name="Blankenburg K."/>
            <person name="Forbes L."/>
            <person name="Fu Q."/>
            <person name="Gubbala S."/>
            <person name="Hirani K."/>
            <person name="Jayaseelan J.C."/>
            <person name="Lara F."/>
            <person name="Munidasa M."/>
            <person name="Palculict T."/>
            <person name="Patil S."/>
            <person name="Pu L.-L."/>
            <person name="Saada N."/>
            <person name="Tang L."/>
            <person name="Weissenberger G."/>
            <person name="Zhu Y."/>
            <person name="Hemphill L."/>
            <person name="Shang Y."/>
            <person name="Youmans B."/>
            <person name="Ayvaz T."/>
            <person name="Ross M."/>
            <person name="Santibanez J."/>
            <person name="Aqrawi P."/>
            <person name="Gross S."/>
            <person name="Joshi V."/>
            <person name="Fowler G."/>
            <person name="Nazareth L."/>
            <person name="Reid J."/>
            <person name="Worley K."/>
            <person name="Petrosino J."/>
            <person name="Highlander S."/>
            <person name="Gibbs R."/>
        </authorList>
    </citation>
    <scope>NUCLEOTIDE SEQUENCE [LARGE SCALE GENOMIC DNA]</scope>
    <source>
        <strain evidence="1 2">DSM 10105</strain>
    </source>
</reference>
<keyword evidence="2" id="KW-1185">Reference proteome</keyword>
<dbReference type="Proteomes" id="UP000004946">
    <property type="component" value="Chromosome"/>
</dbReference>
<organism evidence="1 2">
    <name type="scientific">Parascardovia denticolens DSM 10105 = JCM 12538</name>
    <dbReference type="NCBI Taxonomy" id="864564"/>
    <lineage>
        <taxon>Bacteria</taxon>
        <taxon>Bacillati</taxon>
        <taxon>Actinomycetota</taxon>
        <taxon>Actinomycetes</taxon>
        <taxon>Bifidobacteriales</taxon>
        <taxon>Bifidobacteriaceae</taxon>
        <taxon>Parascardovia</taxon>
    </lineage>
</organism>
<name>E6JZ41_PARDN</name>
<protein>
    <submittedName>
        <fullName evidence="1">Uncharacterized protein</fullName>
    </submittedName>
</protein>
<dbReference type="AlphaFoldDB" id="E6JZ41"/>
<gene>
    <name evidence="1" type="ORF">HMPREF0620_0936</name>
</gene>
<evidence type="ECO:0000313" key="2">
    <source>
        <dbReference type="Proteomes" id="UP000004946"/>
    </source>
</evidence>
<evidence type="ECO:0000313" key="1">
    <source>
        <dbReference type="EMBL" id="EFT83931.1"/>
    </source>
</evidence>
<dbReference type="PATRIC" id="fig|864564.6.peg.775"/>